<organism evidence="2 3">
    <name type="scientific">Ammonifex thiophilus</name>
    <dbReference type="NCBI Taxonomy" id="444093"/>
    <lineage>
        <taxon>Bacteria</taxon>
        <taxon>Bacillati</taxon>
        <taxon>Bacillota</taxon>
        <taxon>Clostridia</taxon>
        <taxon>Thermoanaerobacterales</taxon>
        <taxon>Thermoanaerobacteraceae</taxon>
        <taxon>Ammonifex</taxon>
    </lineage>
</organism>
<dbReference type="Pfam" id="PF07758">
    <property type="entry name" value="DUF1614"/>
    <property type="match status" value="1"/>
</dbReference>
<feature type="transmembrane region" description="Helical" evidence="1">
    <location>
        <begin position="38"/>
        <end position="54"/>
    </location>
</feature>
<keyword evidence="3" id="KW-1185">Reference proteome</keyword>
<name>A0A3D8P7S0_9THEO</name>
<keyword evidence="1" id="KW-0472">Membrane</keyword>
<keyword evidence="1" id="KW-0812">Transmembrane</keyword>
<evidence type="ECO:0000313" key="3">
    <source>
        <dbReference type="Proteomes" id="UP000256329"/>
    </source>
</evidence>
<feature type="transmembrane region" description="Helical" evidence="1">
    <location>
        <begin position="162"/>
        <end position="180"/>
    </location>
</feature>
<feature type="transmembrane region" description="Helical" evidence="1">
    <location>
        <begin position="186"/>
        <end position="212"/>
    </location>
</feature>
<reference evidence="2 3" key="1">
    <citation type="submission" date="2018-08" db="EMBL/GenBank/DDBJ databases">
        <title>Form III RuBisCO-mediated autotrophy in Thermodesulfobium bacteria.</title>
        <authorList>
            <person name="Toshchakov S.V."/>
            <person name="Kublanov I.V."/>
            <person name="Frolov E."/>
            <person name="Bonch-Osmolovskaya E.A."/>
            <person name="Tourova T.P."/>
            <person name="Chernych N.A."/>
            <person name="Lebedinsky A.V."/>
        </authorList>
    </citation>
    <scope>NUCLEOTIDE SEQUENCE [LARGE SCALE GENOMIC DNA]</scope>
    <source>
        <strain evidence="2 3">SR</strain>
    </source>
</reference>
<feature type="transmembrane region" description="Helical" evidence="1">
    <location>
        <begin position="7"/>
        <end position="26"/>
    </location>
</feature>
<dbReference type="EMBL" id="QSLN01000002">
    <property type="protein sequence ID" value="RDV84369.1"/>
    <property type="molecule type" value="Genomic_DNA"/>
</dbReference>
<evidence type="ECO:0000256" key="1">
    <source>
        <dbReference type="SAM" id="Phobius"/>
    </source>
</evidence>
<dbReference type="AlphaFoldDB" id="A0A3D8P7S0"/>
<sequence length="213" mass="22722">MGCAFPLILLLLIPLLFFLFYFQLATFSFTKLGLSPETAILFFGLCLIGGMVNIPISRQRIVVEEGSFFGFPFFFYYPPRVREQVIALNLGGAILPGLFSLYLLFTRAPLVPSLIATALVTVVAYALARPVPGMGITLPAFVPPLVAAAAAWLVARENAAPVAYVAGVWGTLIGADLLNWPRFKDLGALVLSIGGAGIFDGIFLVGIVAALLA</sequence>
<accession>A0A3D8P7S0</accession>
<gene>
    <name evidence="2" type="ORF">DXX99_03320</name>
</gene>
<evidence type="ECO:0000313" key="2">
    <source>
        <dbReference type="EMBL" id="RDV84369.1"/>
    </source>
</evidence>
<keyword evidence="1" id="KW-1133">Transmembrane helix</keyword>
<comment type="caution">
    <text evidence="2">The sequence shown here is derived from an EMBL/GenBank/DDBJ whole genome shotgun (WGS) entry which is preliminary data.</text>
</comment>
<proteinExistence type="predicted"/>
<dbReference type="OrthoDB" id="9782559at2"/>
<dbReference type="InterPro" id="IPR011672">
    <property type="entry name" value="DUF1614"/>
</dbReference>
<feature type="transmembrane region" description="Helical" evidence="1">
    <location>
        <begin position="85"/>
        <end position="105"/>
    </location>
</feature>
<feature type="transmembrane region" description="Helical" evidence="1">
    <location>
        <begin position="110"/>
        <end position="128"/>
    </location>
</feature>
<dbReference type="Proteomes" id="UP000256329">
    <property type="component" value="Unassembled WGS sequence"/>
</dbReference>
<feature type="transmembrane region" description="Helical" evidence="1">
    <location>
        <begin position="61"/>
        <end position="79"/>
    </location>
</feature>
<protein>
    <submittedName>
        <fullName evidence="2">DUF1614 domain-containing protein</fullName>
    </submittedName>
</protein>
<feature type="transmembrane region" description="Helical" evidence="1">
    <location>
        <begin position="134"/>
        <end position="155"/>
    </location>
</feature>